<organism evidence="2 3">
    <name type="scientific">Enemella dayhoffiae</name>
    <dbReference type="NCBI Taxonomy" id="2016507"/>
    <lineage>
        <taxon>Bacteria</taxon>
        <taxon>Bacillati</taxon>
        <taxon>Actinomycetota</taxon>
        <taxon>Actinomycetes</taxon>
        <taxon>Propionibacteriales</taxon>
        <taxon>Propionibacteriaceae</taxon>
        <taxon>Enemella</taxon>
    </lineage>
</organism>
<name>A0A255GQG3_9ACTN</name>
<evidence type="ECO:0000313" key="2">
    <source>
        <dbReference type="EMBL" id="OYO18067.1"/>
    </source>
</evidence>
<keyword evidence="3" id="KW-1185">Reference proteome</keyword>
<dbReference type="AlphaFoldDB" id="A0A255GQG3"/>
<protein>
    <recommendedName>
        <fullName evidence="1">FAD dependent oxidoreductase domain-containing protein</fullName>
    </recommendedName>
</protein>
<evidence type="ECO:0000313" key="3">
    <source>
        <dbReference type="Proteomes" id="UP000216311"/>
    </source>
</evidence>
<proteinExistence type="predicted"/>
<dbReference type="SUPFAM" id="SSF51971">
    <property type="entry name" value="Nucleotide-binding domain"/>
    <property type="match status" value="1"/>
</dbReference>
<dbReference type="Proteomes" id="UP000216311">
    <property type="component" value="Unassembled WGS sequence"/>
</dbReference>
<accession>A0A255GQG3</accession>
<dbReference type="Pfam" id="PF01266">
    <property type="entry name" value="DAO"/>
    <property type="match status" value="1"/>
</dbReference>
<dbReference type="OrthoDB" id="3730196at2"/>
<comment type="caution">
    <text evidence="2">The sequence shown here is derived from an EMBL/GenBank/DDBJ whole genome shotgun (WGS) entry which is preliminary data.</text>
</comment>
<reference evidence="2 3" key="1">
    <citation type="submission" date="2017-07" db="EMBL/GenBank/DDBJ databases">
        <title>Draft whole genome sequences of clinical Proprionibacteriaceae strains.</title>
        <authorList>
            <person name="Bernier A.-M."/>
            <person name="Bernard K."/>
            <person name="Domingo M.-C."/>
        </authorList>
    </citation>
    <scope>NUCLEOTIDE SEQUENCE [LARGE SCALE GENOMIC DNA]</scope>
    <source>
        <strain evidence="2 3">NML 130396</strain>
    </source>
</reference>
<gene>
    <name evidence="2" type="ORF">CGZ93_16010</name>
</gene>
<sequence length="358" mass="38491">MAQQVTIIGAGITGLTLGLLATRAGLPVTLVDPGLRLGERDGLMGAPAGLQQELQYHHVERWWGDAGLQAYAEQVRRGQQLVLACAADCGVPVTRAEQATLTADGREAFWLRHEVVAMRQAGLQPVFTDETGLPFSTRPQLVLPDQPVLDLIAYRDALAAALTEAGGVITTTGASPDGWTVSTTPEPVFDRALIRPRLRRADWSWVELASADPAAFPLRSGTDLDDGGRIWARRGDRLWLGSRRQDSRAQAARWFPEAEVIASWSAPAAASLDSLPLVGYAGSPADKRLVATGFDAWELTLGSAAALQLVDVLTGKGRVDLPWSPVRLARPLSVLRAGWSTARHALRVSPVSPFPRRG</sequence>
<evidence type="ECO:0000259" key="1">
    <source>
        <dbReference type="Pfam" id="PF01266"/>
    </source>
</evidence>
<dbReference type="RefSeq" id="WP_094365156.1">
    <property type="nucleotide sequence ID" value="NZ_NMVQ01000045.1"/>
</dbReference>
<dbReference type="InterPro" id="IPR036188">
    <property type="entry name" value="FAD/NAD-bd_sf"/>
</dbReference>
<dbReference type="InterPro" id="IPR006076">
    <property type="entry name" value="FAD-dep_OxRdtase"/>
</dbReference>
<dbReference type="EMBL" id="NMVQ01000045">
    <property type="protein sequence ID" value="OYO18067.1"/>
    <property type="molecule type" value="Genomic_DNA"/>
</dbReference>
<feature type="domain" description="FAD dependent oxidoreductase" evidence="1">
    <location>
        <begin position="5"/>
        <end position="171"/>
    </location>
</feature>
<dbReference type="Gene3D" id="3.30.9.10">
    <property type="entry name" value="D-Amino Acid Oxidase, subunit A, domain 2"/>
    <property type="match status" value="1"/>
</dbReference>
<dbReference type="Gene3D" id="3.50.50.60">
    <property type="entry name" value="FAD/NAD(P)-binding domain"/>
    <property type="match status" value="1"/>
</dbReference>